<proteinExistence type="predicted"/>
<keyword evidence="1" id="KW-1133">Transmembrane helix</keyword>
<comment type="caution">
    <text evidence="2">The sequence shown here is derived from an EMBL/GenBank/DDBJ whole genome shotgun (WGS) entry which is preliminary data.</text>
</comment>
<evidence type="ECO:0000313" key="2">
    <source>
        <dbReference type="EMBL" id="OIJ44342.1"/>
    </source>
</evidence>
<name>A0A1S2NIV3_9BURK</name>
<organism evidence="2 3">
    <name type="scientific">Massilia timonae</name>
    <dbReference type="NCBI Taxonomy" id="47229"/>
    <lineage>
        <taxon>Bacteria</taxon>
        <taxon>Pseudomonadati</taxon>
        <taxon>Pseudomonadota</taxon>
        <taxon>Betaproteobacteria</taxon>
        <taxon>Burkholderiales</taxon>
        <taxon>Oxalobacteraceae</taxon>
        <taxon>Telluria group</taxon>
        <taxon>Massilia</taxon>
    </lineage>
</organism>
<sequence>MQMTNEISAKQSQPHLVALLRARECTYHAAKFTQGGLVVLTIALPVMSVLLSPRFPLLKPYLALAALVLLLLDTGIIERVQKERVKRGAKLIEEFDTQVFGLKWNRFVAGQQVDHEDVRRASAKLLSAKRESELASWYYVCASEVPLAFGRLICQRTNISYDARMRKKYGSTLLYGAIGLGVVLIVVGLIFNMNLSELMLAVGLPFAPFFTWVLREQRK</sequence>
<feature type="transmembrane region" description="Helical" evidence="1">
    <location>
        <begin position="198"/>
        <end position="214"/>
    </location>
</feature>
<keyword evidence="1" id="KW-0812">Transmembrane</keyword>
<evidence type="ECO:0000256" key="1">
    <source>
        <dbReference type="SAM" id="Phobius"/>
    </source>
</evidence>
<dbReference type="Pfam" id="PF18159">
    <property type="entry name" value="S_4TM"/>
    <property type="match status" value="1"/>
</dbReference>
<evidence type="ECO:0008006" key="4">
    <source>
        <dbReference type="Google" id="ProtNLM"/>
    </source>
</evidence>
<dbReference type="InterPro" id="IPR049920">
    <property type="entry name" value="IK1_05631-like"/>
</dbReference>
<dbReference type="Proteomes" id="UP000180246">
    <property type="component" value="Unassembled WGS sequence"/>
</dbReference>
<reference evidence="2 3" key="1">
    <citation type="submission" date="2014-10" db="EMBL/GenBank/DDBJ databases">
        <authorList>
            <person name="Seo M.-J."/>
            <person name="Seok Y.J."/>
            <person name="Cha I.-T."/>
        </authorList>
    </citation>
    <scope>NUCLEOTIDE SEQUENCE [LARGE SCALE GENOMIC DNA]</scope>
    <source>
        <strain evidence="2 3">NEU</strain>
    </source>
</reference>
<gene>
    <name evidence="2" type="ORF">LO55_1276</name>
</gene>
<feature type="transmembrane region" description="Helical" evidence="1">
    <location>
        <begin position="173"/>
        <end position="192"/>
    </location>
</feature>
<keyword evidence="1" id="KW-0472">Membrane</keyword>
<evidence type="ECO:0000313" key="3">
    <source>
        <dbReference type="Proteomes" id="UP000180246"/>
    </source>
</evidence>
<dbReference type="AlphaFoldDB" id="A0A1S2NIV3"/>
<feature type="transmembrane region" description="Helical" evidence="1">
    <location>
        <begin position="61"/>
        <end position="80"/>
    </location>
</feature>
<protein>
    <recommendedName>
        <fullName evidence="4">Transmembrane protein</fullName>
    </recommendedName>
</protein>
<dbReference type="EMBL" id="JRYB01000001">
    <property type="protein sequence ID" value="OIJ44342.1"/>
    <property type="molecule type" value="Genomic_DNA"/>
</dbReference>
<feature type="transmembrane region" description="Helical" evidence="1">
    <location>
        <begin position="37"/>
        <end position="55"/>
    </location>
</feature>
<accession>A0A1S2NIV3</accession>